<dbReference type="InterPro" id="IPR011009">
    <property type="entry name" value="Kinase-like_dom_sf"/>
</dbReference>
<dbReference type="InterPro" id="IPR025287">
    <property type="entry name" value="WAK_GUB"/>
</dbReference>
<dbReference type="GO" id="GO:0004674">
    <property type="term" value="F:protein serine/threonine kinase activity"/>
    <property type="evidence" value="ECO:0007669"/>
    <property type="project" value="UniProtKB-KW"/>
</dbReference>
<dbReference type="Pfam" id="PF13947">
    <property type="entry name" value="GUB_WAK_bind"/>
    <property type="match status" value="1"/>
</dbReference>
<dbReference type="InterPro" id="IPR008271">
    <property type="entry name" value="Ser/Thr_kinase_AS"/>
</dbReference>
<keyword evidence="5 13" id="KW-0732">Signal</keyword>
<evidence type="ECO:0000256" key="10">
    <source>
        <dbReference type="ARBA" id="ARBA00023136"/>
    </source>
</evidence>
<keyword evidence="3" id="KW-0808">Transferase</keyword>
<dbReference type="PROSITE" id="PS00108">
    <property type="entry name" value="PROTEIN_KINASE_ST"/>
    <property type="match status" value="1"/>
</dbReference>
<feature type="transmembrane region" description="Helical" evidence="12">
    <location>
        <begin position="299"/>
        <end position="322"/>
    </location>
</feature>
<evidence type="ECO:0000256" key="9">
    <source>
        <dbReference type="ARBA" id="ARBA00022989"/>
    </source>
</evidence>
<evidence type="ECO:0000256" key="8">
    <source>
        <dbReference type="ARBA" id="ARBA00022840"/>
    </source>
</evidence>
<evidence type="ECO:0000256" key="7">
    <source>
        <dbReference type="ARBA" id="ARBA00022777"/>
    </source>
</evidence>
<proteinExistence type="predicted"/>
<keyword evidence="2" id="KW-0723">Serine/threonine-protein kinase</keyword>
<evidence type="ECO:0000256" key="4">
    <source>
        <dbReference type="ARBA" id="ARBA00022692"/>
    </source>
</evidence>
<feature type="domain" description="Protein kinase" evidence="14">
    <location>
        <begin position="322"/>
        <end position="616"/>
    </location>
</feature>
<dbReference type="GO" id="GO:0016020">
    <property type="term" value="C:membrane"/>
    <property type="evidence" value="ECO:0007669"/>
    <property type="project" value="UniProtKB-SubCell"/>
</dbReference>
<gene>
    <name evidence="15" type="ORF">GOP47_0022385</name>
</gene>
<dbReference type="GO" id="GO:0005524">
    <property type="term" value="F:ATP binding"/>
    <property type="evidence" value="ECO:0007669"/>
    <property type="project" value="UniProtKB-KW"/>
</dbReference>
<keyword evidence="10 12" id="KW-0472">Membrane</keyword>
<dbReference type="InterPro" id="IPR001245">
    <property type="entry name" value="Ser-Thr/Tyr_kinase_cat_dom"/>
</dbReference>
<keyword evidence="11" id="KW-0325">Glycoprotein</keyword>
<dbReference type="PANTHER" id="PTHR46008">
    <property type="entry name" value="LEAF RUST 10 DISEASE-RESISTANCE LOCUS RECEPTOR-LIKE PROTEIN KINASE-LIKE 1.4"/>
    <property type="match status" value="1"/>
</dbReference>
<dbReference type="EMBL" id="JABFUD020000022">
    <property type="protein sequence ID" value="KAI5061846.1"/>
    <property type="molecule type" value="Genomic_DNA"/>
</dbReference>
<keyword evidence="8" id="KW-0067">ATP-binding</keyword>
<accession>A0A9D4U7N2</accession>
<keyword evidence="4 12" id="KW-0812">Transmembrane</keyword>
<evidence type="ECO:0000256" key="13">
    <source>
        <dbReference type="SAM" id="SignalP"/>
    </source>
</evidence>
<keyword evidence="9 12" id="KW-1133">Transmembrane helix</keyword>
<evidence type="ECO:0000313" key="16">
    <source>
        <dbReference type="Proteomes" id="UP000886520"/>
    </source>
</evidence>
<dbReference type="FunFam" id="1.10.510.10:FF:000161">
    <property type="entry name" value="Wall-associated receptor kinase-like 20"/>
    <property type="match status" value="1"/>
</dbReference>
<feature type="chain" id="PRO_5038415578" description="Protein kinase domain-containing protein" evidence="13">
    <location>
        <begin position="32"/>
        <end position="637"/>
    </location>
</feature>
<dbReference type="Gene3D" id="3.30.200.20">
    <property type="entry name" value="Phosphorylase Kinase, domain 1"/>
    <property type="match status" value="2"/>
</dbReference>
<evidence type="ECO:0000256" key="12">
    <source>
        <dbReference type="SAM" id="Phobius"/>
    </source>
</evidence>
<organism evidence="15 16">
    <name type="scientific">Adiantum capillus-veneris</name>
    <name type="common">Maidenhair fern</name>
    <dbReference type="NCBI Taxonomy" id="13818"/>
    <lineage>
        <taxon>Eukaryota</taxon>
        <taxon>Viridiplantae</taxon>
        <taxon>Streptophyta</taxon>
        <taxon>Embryophyta</taxon>
        <taxon>Tracheophyta</taxon>
        <taxon>Polypodiopsida</taxon>
        <taxon>Polypodiidae</taxon>
        <taxon>Polypodiales</taxon>
        <taxon>Pteridineae</taxon>
        <taxon>Pteridaceae</taxon>
        <taxon>Vittarioideae</taxon>
        <taxon>Adiantum</taxon>
    </lineage>
</organism>
<evidence type="ECO:0000256" key="11">
    <source>
        <dbReference type="ARBA" id="ARBA00023180"/>
    </source>
</evidence>
<dbReference type="Gene3D" id="1.10.510.10">
    <property type="entry name" value="Transferase(Phosphotransferase) domain 1"/>
    <property type="match status" value="1"/>
</dbReference>
<evidence type="ECO:0000256" key="6">
    <source>
        <dbReference type="ARBA" id="ARBA00022741"/>
    </source>
</evidence>
<evidence type="ECO:0000256" key="5">
    <source>
        <dbReference type="ARBA" id="ARBA00022729"/>
    </source>
</evidence>
<dbReference type="PANTHER" id="PTHR46008:SF25">
    <property type="entry name" value="PROTEIN KINASE DOMAIN-CONTAINING PROTEIN"/>
    <property type="match status" value="1"/>
</dbReference>
<feature type="signal peptide" evidence="13">
    <location>
        <begin position="1"/>
        <end position="31"/>
    </location>
</feature>
<dbReference type="InterPro" id="IPR000719">
    <property type="entry name" value="Prot_kinase_dom"/>
</dbReference>
<comment type="subcellular location">
    <subcellularLocation>
        <location evidence="1">Membrane</location>
        <topology evidence="1">Single-pass membrane protein</topology>
    </subcellularLocation>
</comment>
<dbReference type="PROSITE" id="PS50011">
    <property type="entry name" value="PROTEIN_KINASE_DOM"/>
    <property type="match status" value="1"/>
</dbReference>
<dbReference type="Proteomes" id="UP000886520">
    <property type="component" value="Chromosome 22"/>
</dbReference>
<evidence type="ECO:0000313" key="15">
    <source>
        <dbReference type="EMBL" id="KAI5061846.1"/>
    </source>
</evidence>
<comment type="caution">
    <text evidence="15">The sequence shown here is derived from an EMBL/GenBank/DDBJ whole genome shotgun (WGS) entry which is preliminary data.</text>
</comment>
<keyword evidence="16" id="KW-1185">Reference proteome</keyword>
<dbReference type="GO" id="GO:0030247">
    <property type="term" value="F:polysaccharide binding"/>
    <property type="evidence" value="ECO:0007669"/>
    <property type="project" value="InterPro"/>
</dbReference>
<dbReference type="SMART" id="SM00220">
    <property type="entry name" value="S_TKc"/>
    <property type="match status" value="1"/>
</dbReference>
<evidence type="ECO:0000256" key="1">
    <source>
        <dbReference type="ARBA" id="ARBA00004167"/>
    </source>
</evidence>
<evidence type="ECO:0000259" key="14">
    <source>
        <dbReference type="PROSITE" id="PS50011"/>
    </source>
</evidence>
<keyword evidence="6" id="KW-0547">Nucleotide-binding</keyword>
<name>A0A9D4U7N2_ADICA</name>
<sequence length="637" mass="69955">MANSCLQQKSTALIACVLAMATTCWLRPCEGTKACGPCGKLQLPYPLSTSESCGHPFYRVTCTGKKKLVVNAMSGNYTVESLDPLSRSLVIATAPFLGESCVTEDSIAAHNFSLFPTSPLSIAPGNTILLLNATDMLRFSPLSCLPGGPCRRALSSVPQRSCRNLFCCSFVTDGRFFRYGFPVFGQESGYVSLLSLLDPPSTGSVDDARRTRFGMRLNWEVPTEPPCQTQAQCGANSTCLNAPAPLMPPGAPPGAMPPSLPLRICSCNHGYQWDPITGTCPKAPFCVRNSGSIECHKTVYAIGLTIGIACLIVLMALTIYTYRRRRRAQRARAKLVKERSMILATNSGGKSARLFSDKEMKRATNNFARDQVLGCGGFGEVFKGELDDKTEVNHRSLVRLIGCCVDSELPLLVYEYVPNGSLYDHLMANSGTLDWKMRLRIGLQSAEGLAYLHSAAYPPIYHRDVKSSNILLDKTMNARVADFGLSRLAEPDLTHVSTCAQGTLGYLDPEYYRNYQLTDKSDVYSFGVVLLELVTSQRAIDFMRSQDDVNLAVMVQIRKEEGKVNEVLDQELVKGASNEMLNSMRSVIDLALECLHENRLNRPPMKEVAETLQQIISSLEAAERADVESNNGYVYDV</sequence>
<dbReference type="AlphaFoldDB" id="A0A9D4U7N2"/>
<dbReference type="Pfam" id="PF07714">
    <property type="entry name" value="PK_Tyr_Ser-Thr"/>
    <property type="match status" value="1"/>
</dbReference>
<protein>
    <recommendedName>
        <fullName evidence="14">Protein kinase domain-containing protein</fullName>
    </recommendedName>
</protein>
<dbReference type="SUPFAM" id="SSF56112">
    <property type="entry name" value="Protein kinase-like (PK-like)"/>
    <property type="match status" value="1"/>
</dbReference>
<keyword evidence="7" id="KW-0418">Kinase</keyword>
<dbReference type="OrthoDB" id="1918322at2759"/>
<evidence type="ECO:0000256" key="2">
    <source>
        <dbReference type="ARBA" id="ARBA00022527"/>
    </source>
</evidence>
<evidence type="ECO:0000256" key="3">
    <source>
        <dbReference type="ARBA" id="ARBA00022679"/>
    </source>
</evidence>
<reference evidence="15" key="1">
    <citation type="submission" date="2021-01" db="EMBL/GenBank/DDBJ databases">
        <title>Adiantum capillus-veneris genome.</title>
        <authorList>
            <person name="Fang Y."/>
            <person name="Liao Q."/>
        </authorList>
    </citation>
    <scope>NUCLEOTIDE SEQUENCE</scope>
    <source>
        <strain evidence="15">H3</strain>
        <tissue evidence="15">Leaf</tissue>
    </source>
</reference>